<gene>
    <name evidence="15" type="primary">dinB</name>
    <name evidence="17" type="ORF">FYJ51_00960</name>
</gene>
<dbReference type="PANTHER" id="PTHR11076">
    <property type="entry name" value="DNA REPAIR POLYMERASE UMUC / TRANSFERASE FAMILY MEMBER"/>
    <property type="match status" value="1"/>
</dbReference>
<evidence type="ECO:0000256" key="6">
    <source>
        <dbReference type="ARBA" id="ARBA00022695"/>
    </source>
</evidence>
<keyword evidence="13 15" id="KW-0234">DNA repair</keyword>
<comment type="catalytic activity">
    <reaction evidence="14 15">
        <text>DNA(n) + a 2'-deoxyribonucleoside 5'-triphosphate = DNA(n+1) + diphosphate</text>
        <dbReference type="Rhea" id="RHEA:22508"/>
        <dbReference type="Rhea" id="RHEA-COMP:17339"/>
        <dbReference type="Rhea" id="RHEA-COMP:17340"/>
        <dbReference type="ChEBI" id="CHEBI:33019"/>
        <dbReference type="ChEBI" id="CHEBI:61560"/>
        <dbReference type="ChEBI" id="CHEBI:173112"/>
        <dbReference type="EC" id="2.7.7.7"/>
    </reaction>
</comment>
<keyword evidence="18" id="KW-1185">Reference proteome</keyword>
<keyword evidence="3 15" id="KW-0515">Mutator protein</keyword>
<dbReference type="InterPro" id="IPR043502">
    <property type="entry name" value="DNA/RNA_pol_sf"/>
</dbReference>
<evidence type="ECO:0000256" key="2">
    <source>
        <dbReference type="ARBA" id="ARBA00010945"/>
    </source>
</evidence>
<dbReference type="RefSeq" id="WP_105303744.1">
    <property type="nucleotide sequence ID" value="NZ_JAQXPC010000025.1"/>
</dbReference>
<proteinExistence type="inferred from homology"/>
<feature type="binding site" evidence="15">
    <location>
        <position position="103"/>
    </location>
    <ligand>
        <name>Mg(2+)</name>
        <dbReference type="ChEBI" id="CHEBI:18420"/>
    </ligand>
</feature>
<keyword evidence="4 15" id="KW-0963">Cytoplasm</keyword>
<reference evidence="17 18" key="1">
    <citation type="submission" date="2019-08" db="EMBL/GenBank/DDBJ databases">
        <title>In-depth cultivation of the pig gut microbiome towards novel bacterial diversity and tailored functional studies.</title>
        <authorList>
            <person name="Wylensek D."/>
            <person name="Hitch T.C.A."/>
            <person name="Clavel T."/>
        </authorList>
    </citation>
    <scope>NUCLEOTIDE SEQUENCE [LARGE SCALE GENOMIC DNA]</scope>
    <source>
        <strain evidence="17 18">Oil+RF-744-GAM-WT-6</strain>
    </source>
</reference>
<dbReference type="InterPro" id="IPR036775">
    <property type="entry name" value="DNA_pol_Y-fam_lit_finger_sf"/>
</dbReference>
<evidence type="ECO:0000313" key="17">
    <source>
        <dbReference type="EMBL" id="MSS57483.1"/>
    </source>
</evidence>
<keyword evidence="8 15" id="KW-0479">Metal-binding</keyword>
<dbReference type="GO" id="GO:0005829">
    <property type="term" value="C:cytosol"/>
    <property type="evidence" value="ECO:0007669"/>
    <property type="project" value="TreeGrafter"/>
</dbReference>
<dbReference type="InterPro" id="IPR017961">
    <property type="entry name" value="DNA_pol_Y-fam_little_finger"/>
</dbReference>
<evidence type="ECO:0000256" key="7">
    <source>
        <dbReference type="ARBA" id="ARBA00022705"/>
    </source>
</evidence>
<dbReference type="Pfam" id="PF11798">
    <property type="entry name" value="IMS_HHH"/>
    <property type="match status" value="1"/>
</dbReference>
<keyword evidence="9 15" id="KW-0227">DNA damage</keyword>
<evidence type="ECO:0000256" key="10">
    <source>
        <dbReference type="ARBA" id="ARBA00022842"/>
    </source>
</evidence>
<comment type="caution">
    <text evidence="17">The sequence shown here is derived from an EMBL/GenBank/DDBJ whole genome shotgun (WGS) entry which is preliminary data.</text>
</comment>
<feature type="site" description="Substrate discrimination" evidence="15">
    <location>
        <position position="14"/>
    </location>
</feature>
<keyword evidence="7 15" id="KW-0235">DNA replication</keyword>
<dbReference type="GO" id="GO:0009432">
    <property type="term" value="P:SOS response"/>
    <property type="evidence" value="ECO:0007669"/>
    <property type="project" value="TreeGrafter"/>
</dbReference>
<evidence type="ECO:0000256" key="8">
    <source>
        <dbReference type="ARBA" id="ARBA00022723"/>
    </source>
</evidence>
<keyword evidence="10 15" id="KW-0460">Magnesium</keyword>
<dbReference type="PROSITE" id="PS50173">
    <property type="entry name" value="UMUC"/>
    <property type="match status" value="1"/>
</dbReference>
<evidence type="ECO:0000259" key="16">
    <source>
        <dbReference type="PROSITE" id="PS50173"/>
    </source>
</evidence>
<keyword evidence="12 15" id="KW-0238">DNA-binding</keyword>
<comment type="subcellular location">
    <subcellularLocation>
        <location evidence="1 15">Cytoplasm</location>
    </subcellularLocation>
</comment>
<evidence type="ECO:0000256" key="1">
    <source>
        <dbReference type="ARBA" id="ARBA00004496"/>
    </source>
</evidence>
<dbReference type="InterPro" id="IPR043128">
    <property type="entry name" value="Rev_trsase/Diguanyl_cyclase"/>
</dbReference>
<protein>
    <recommendedName>
        <fullName evidence="15">DNA polymerase IV</fullName>
        <shortName evidence="15">Pol IV</shortName>
        <ecNumber evidence="15">2.7.7.7</ecNumber>
    </recommendedName>
</protein>
<keyword evidence="11 15" id="KW-0239">DNA-directed DNA polymerase</keyword>
<evidence type="ECO:0000256" key="5">
    <source>
        <dbReference type="ARBA" id="ARBA00022679"/>
    </source>
</evidence>
<keyword evidence="5 15" id="KW-0808">Transferase</keyword>
<dbReference type="Proteomes" id="UP000461880">
    <property type="component" value="Unassembled WGS sequence"/>
</dbReference>
<keyword evidence="6 15" id="KW-0548">Nucleotidyltransferase</keyword>
<name>A0A7X2TF81_9FIRM</name>
<sequence>MSRVYFHIDLNAFYANAECLLDPTLRGKPLAVSGQTRRSVVSTASYEARAYGVHSAMPIAEAKNLCRDLVVVAPHFNYYEELSNEFIAIVRSYTSIVEQASIDECYADMTDAIFRFPRPLDLAFQLQHRVRDELGLPCSIGIGPNLFLAKMASDMKKPMGITVLRIREVPQKLWPLKIADMRGVGKKTLPFLEELGIRTIGDLAQWKDPEQLRGIFGKNTEQMIARANGHDDRQIELETDPKSMGVSETFLEDVTDYDELRGMMRTLSRRLSKRLAEVRKTGSLVSIRIRYSDFSNADRSMHVDHPIWKADDLFEQGIRLFNENWEQDPVRLLGLTLSEFHSEQEDRNLFNLEESEKEATASILSDLNEELGGLRLKRASALLKEHHED</sequence>
<comment type="subunit">
    <text evidence="15">Monomer.</text>
</comment>
<evidence type="ECO:0000256" key="13">
    <source>
        <dbReference type="ARBA" id="ARBA00023204"/>
    </source>
</evidence>
<organism evidence="17 18">
    <name type="scientific">Stecheria intestinalis</name>
    <dbReference type="NCBI Taxonomy" id="2606630"/>
    <lineage>
        <taxon>Bacteria</taxon>
        <taxon>Bacillati</taxon>
        <taxon>Bacillota</taxon>
        <taxon>Erysipelotrichia</taxon>
        <taxon>Erysipelotrichales</taxon>
        <taxon>Erysipelotrichaceae</taxon>
        <taxon>Stecheria</taxon>
    </lineage>
</organism>
<evidence type="ECO:0000256" key="14">
    <source>
        <dbReference type="ARBA" id="ARBA00049244"/>
    </source>
</evidence>
<dbReference type="NCBIfam" id="NF002677">
    <property type="entry name" value="PRK02406.1"/>
    <property type="match status" value="1"/>
</dbReference>
<dbReference type="Gene3D" id="3.30.1490.100">
    <property type="entry name" value="DNA polymerase, Y-family, little finger domain"/>
    <property type="match status" value="1"/>
</dbReference>
<dbReference type="GO" id="GO:0003887">
    <property type="term" value="F:DNA-directed DNA polymerase activity"/>
    <property type="evidence" value="ECO:0007669"/>
    <property type="project" value="UniProtKB-UniRule"/>
</dbReference>
<dbReference type="AlphaFoldDB" id="A0A7X2TF81"/>
<comment type="similarity">
    <text evidence="2 15">Belongs to the DNA polymerase type-Y family.</text>
</comment>
<evidence type="ECO:0000313" key="18">
    <source>
        <dbReference type="Proteomes" id="UP000461880"/>
    </source>
</evidence>
<evidence type="ECO:0000256" key="3">
    <source>
        <dbReference type="ARBA" id="ARBA00022457"/>
    </source>
</evidence>
<dbReference type="Gene3D" id="3.30.70.270">
    <property type="match status" value="1"/>
</dbReference>
<evidence type="ECO:0000256" key="15">
    <source>
        <dbReference type="HAMAP-Rule" id="MF_01113"/>
    </source>
</evidence>
<evidence type="ECO:0000256" key="9">
    <source>
        <dbReference type="ARBA" id="ARBA00022763"/>
    </source>
</evidence>
<dbReference type="SUPFAM" id="SSF56672">
    <property type="entry name" value="DNA/RNA polymerases"/>
    <property type="match status" value="1"/>
</dbReference>
<accession>A0A7X2TF81</accession>
<dbReference type="InterPro" id="IPR050116">
    <property type="entry name" value="DNA_polymerase-Y"/>
</dbReference>
<evidence type="ECO:0000256" key="11">
    <source>
        <dbReference type="ARBA" id="ARBA00022932"/>
    </source>
</evidence>
<dbReference type="PANTHER" id="PTHR11076:SF33">
    <property type="entry name" value="DNA POLYMERASE KAPPA"/>
    <property type="match status" value="1"/>
</dbReference>
<dbReference type="HAMAP" id="MF_01113">
    <property type="entry name" value="DNApol_IV"/>
    <property type="match status" value="1"/>
</dbReference>
<dbReference type="InterPro" id="IPR022880">
    <property type="entry name" value="DNApol_IV"/>
</dbReference>
<dbReference type="EC" id="2.7.7.7" evidence="15"/>
<dbReference type="Gene3D" id="1.10.150.20">
    <property type="entry name" value="5' to 3' exonuclease, C-terminal subdomain"/>
    <property type="match status" value="1"/>
</dbReference>
<feature type="active site" evidence="15">
    <location>
        <position position="104"/>
    </location>
</feature>
<dbReference type="GO" id="GO:0006281">
    <property type="term" value="P:DNA repair"/>
    <property type="evidence" value="ECO:0007669"/>
    <property type="project" value="UniProtKB-UniRule"/>
</dbReference>
<dbReference type="FunFam" id="3.40.1170.60:FF:000001">
    <property type="entry name" value="DNA polymerase IV"/>
    <property type="match status" value="1"/>
</dbReference>
<dbReference type="EMBL" id="VUMN01000001">
    <property type="protein sequence ID" value="MSS57483.1"/>
    <property type="molecule type" value="Genomic_DNA"/>
</dbReference>
<dbReference type="GO" id="GO:0042276">
    <property type="term" value="P:error-prone translesion synthesis"/>
    <property type="evidence" value="ECO:0007669"/>
    <property type="project" value="TreeGrafter"/>
</dbReference>
<dbReference type="Pfam" id="PF00817">
    <property type="entry name" value="IMS"/>
    <property type="match status" value="1"/>
</dbReference>
<feature type="domain" description="UmuC" evidence="16">
    <location>
        <begin position="5"/>
        <end position="185"/>
    </location>
</feature>
<dbReference type="NCBIfam" id="NF002492">
    <property type="entry name" value="PRK01810.1"/>
    <property type="match status" value="1"/>
</dbReference>
<evidence type="ECO:0000256" key="12">
    <source>
        <dbReference type="ARBA" id="ARBA00023125"/>
    </source>
</evidence>
<comment type="cofactor">
    <cofactor evidence="15">
        <name>Mg(2+)</name>
        <dbReference type="ChEBI" id="CHEBI:18420"/>
    </cofactor>
    <text evidence="15">Binds 2 magnesium ions per subunit.</text>
</comment>
<evidence type="ECO:0000256" key="4">
    <source>
        <dbReference type="ARBA" id="ARBA00022490"/>
    </source>
</evidence>
<dbReference type="Gene3D" id="3.40.1170.60">
    <property type="match status" value="1"/>
</dbReference>
<dbReference type="Pfam" id="PF11799">
    <property type="entry name" value="IMS_C"/>
    <property type="match status" value="1"/>
</dbReference>
<feature type="binding site" evidence="15">
    <location>
        <position position="9"/>
    </location>
    <ligand>
        <name>Mg(2+)</name>
        <dbReference type="ChEBI" id="CHEBI:18420"/>
    </ligand>
</feature>
<dbReference type="InterPro" id="IPR001126">
    <property type="entry name" value="UmuC"/>
</dbReference>
<dbReference type="GO" id="GO:0006261">
    <property type="term" value="P:DNA-templated DNA replication"/>
    <property type="evidence" value="ECO:0007669"/>
    <property type="project" value="UniProtKB-UniRule"/>
</dbReference>
<dbReference type="GO" id="GO:0003684">
    <property type="term" value="F:damaged DNA binding"/>
    <property type="evidence" value="ECO:0007669"/>
    <property type="project" value="InterPro"/>
</dbReference>
<dbReference type="InterPro" id="IPR024728">
    <property type="entry name" value="PolY_HhH_motif"/>
</dbReference>
<comment type="function">
    <text evidence="15">Poorly processive, error-prone DNA polymerase involved in untargeted mutagenesis. Copies undamaged DNA at stalled replication forks, which arise in vivo from mismatched or misaligned primer ends. These misaligned primers can be extended by PolIV. Exhibits no 3'-5' exonuclease (proofreading) activity. May be involved in translesional synthesis, in conjunction with the beta clamp from PolIII.</text>
</comment>
<dbReference type="SUPFAM" id="SSF100879">
    <property type="entry name" value="Lesion bypass DNA polymerase (Y-family), little finger domain"/>
    <property type="match status" value="1"/>
</dbReference>
<dbReference type="CDD" id="cd03586">
    <property type="entry name" value="PolY_Pol_IV_kappa"/>
    <property type="match status" value="1"/>
</dbReference>
<dbReference type="GO" id="GO:0000287">
    <property type="term" value="F:magnesium ion binding"/>
    <property type="evidence" value="ECO:0007669"/>
    <property type="project" value="UniProtKB-UniRule"/>
</dbReference>